<dbReference type="PANTHER" id="PTHR48182:SF2">
    <property type="entry name" value="PROTEIN SERAC1"/>
    <property type="match status" value="1"/>
</dbReference>
<gene>
    <name evidence="7" type="ORF">FN846DRAFT_456297</name>
</gene>
<proteinExistence type="predicted"/>
<evidence type="ECO:0000256" key="3">
    <source>
        <dbReference type="ARBA" id="ARBA00004370"/>
    </source>
</evidence>
<dbReference type="EMBL" id="VXIS01000372">
    <property type="protein sequence ID" value="KAA8894041.1"/>
    <property type="molecule type" value="Genomic_DNA"/>
</dbReference>
<dbReference type="Proteomes" id="UP000326924">
    <property type="component" value="Unassembled WGS sequence"/>
</dbReference>
<protein>
    <recommendedName>
        <fullName evidence="9">DUF676 domain-containing protein</fullName>
    </recommendedName>
</protein>
<evidence type="ECO:0000256" key="5">
    <source>
        <dbReference type="ARBA" id="ARBA00023128"/>
    </source>
</evidence>
<dbReference type="GO" id="GO:0005783">
    <property type="term" value="C:endoplasmic reticulum"/>
    <property type="evidence" value="ECO:0007669"/>
    <property type="project" value="UniProtKB-SubCell"/>
</dbReference>
<keyword evidence="5" id="KW-0496">Mitochondrion</keyword>
<comment type="subcellular location">
    <subcellularLocation>
        <location evidence="2">Endoplasmic reticulum</location>
    </subcellularLocation>
    <subcellularLocation>
        <location evidence="3">Membrane</location>
    </subcellularLocation>
    <subcellularLocation>
        <location evidence="1">Mitochondrion</location>
    </subcellularLocation>
</comment>
<keyword evidence="6" id="KW-0472">Membrane</keyword>
<keyword evidence="4" id="KW-0256">Endoplasmic reticulum</keyword>
<keyword evidence="8" id="KW-1185">Reference proteome</keyword>
<dbReference type="SUPFAM" id="SSF53474">
    <property type="entry name" value="alpha/beta-Hydrolases"/>
    <property type="match status" value="1"/>
</dbReference>
<sequence>MSIDEITAAQSARPRSEAATVAVAGRDVTVNVRVRDEGFTVLQEGISPIADIVFIHGLQGHPRETWVYSAATDKTSQEDVNKKPALFRNIFRRAPKVKSIKGSSPVQSAADIFWPQDLLAPDFPNVRILTYGYDSHVSRFFSGPANQNNINQHGRGLLHALEAIRRENARLPLIFIVHNLGGIILKEALRRSKGAREEDSDLLDVYRSTYAIAFLGTPHRGSNAAEWGLMARNVAVAVGFDANDKILRDLRVDSGTLETLREEFNRMLQDKAFSVYTFQEARGFKGFRGLSGKIVDDASSGLDSGGERKDFINANHVEMTRFNGKMDDGYVKVAAVLSRYLNGIVTQNKKVARADVGRQHGLEIGM</sequence>
<evidence type="ECO:0000256" key="6">
    <source>
        <dbReference type="ARBA" id="ARBA00023136"/>
    </source>
</evidence>
<evidence type="ECO:0000256" key="4">
    <source>
        <dbReference type="ARBA" id="ARBA00022824"/>
    </source>
</evidence>
<dbReference type="Gene3D" id="3.40.50.1820">
    <property type="entry name" value="alpha/beta hydrolase"/>
    <property type="match status" value="1"/>
</dbReference>
<evidence type="ECO:0000313" key="8">
    <source>
        <dbReference type="Proteomes" id="UP000326924"/>
    </source>
</evidence>
<dbReference type="InParanoid" id="A0A5J5EFM5"/>
<evidence type="ECO:0000256" key="2">
    <source>
        <dbReference type="ARBA" id="ARBA00004240"/>
    </source>
</evidence>
<dbReference type="PANTHER" id="PTHR48182">
    <property type="entry name" value="PROTEIN SERAC1"/>
    <property type="match status" value="1"/>
</dbReference>
<dbReference type="InterPro" id="IPR029058">
    <property type="entry name" value="AB_hydrolase_fold"/>
</dbReference>
<dbReference type="GO" id="GO:0016020">
    <property type="term" value="C:membrane"/>
    <property type="evidence" value="ECO:0007669"/>
    <property type="project" value="UniProtKB-SubCell"/>
</dbReference>
<comment type="caution">
    <text evidence="7">The sequence shown here is derived from an EMBL/GenBank/DDBJ whole genome shotgun (WGS) entry which is preliminary data.</text>
</comment>
<dbReference type="GO" id="GO:0005739">
    <property type="term" value="C:mitochondrion"/>
    <property type="evidence" value="ECO:0007669"/>
    <property type="project" value="UniProtKB-SubCell"/>
</dbReference>
<accession>A0A5J5EFM5</accession>
<dbReference type="AlphaFoldDB" id="A0A5J5EFM5"/>
<evidence type="ECO:0000313" key="7">
    <source>
        <dbReference type="EMBL" id="KAA8894041.1"/>
    </source>
</evidence>
<name>A0A5J5EFM5_9PEZI</name>
<dbReference type="OrthoDB" id="5086500at2759"/>
<dbReference type="InterPro" id="IPR052374">
    <property type="entry name" value="SERAC1"/>
</dbReference>
<reference evidence="7 8" key="1">
    <citation type="submission" date="2019-09" db="EMBL/GenBank/DDBJ databases">
        <title>Draft genome of the ectomycorrhizal ascomycete Sphaerosporella brunnea.</title>
        <authorList>
            <consortium name="DOE Joint Genome Institute"/>
            <person name="Benucci G.M."/>
            <person name="Marozzi G."/>
            <person name="Antonielli L."/>
            <person name="Sanchez S."/>
            <person name="Marco P."/>
            <person name="Wang X."/>
            <person name="Falini L.B."/>
            <person name="Barry K."/>
            <person name="Haridas S."/>
            <person name="Lipzen A."/>
            <person name="Labutti K."/>
            <person name="Grigoriev I.V."/>
            <person name="Murat C."/>
            <person name="Martin F."/>
            <person name="Albertini E."/>
            <person name="Donnini D."/>
            <person name="Bonito G."/>
        </authorList>
    </citation>
    <scope>NUCLEOTIDE SEQUENCE [LARGE SCALE GENOMIC DNA]</scope>
    <source>
        <strain evidence="7 8">Sb_GMNB300</strain>
    </source>
</reference>
<evidence type="ECO:0008006" key="9">
    <source>
        <dbReference type="Google" id="ProtNLM"/>
    </source>
</evidence>
<organism evidence="7 8">
    <name type="scientific">Sphaerosporella brunnea</name>
    <dbReference type="NCBI Taxonomy" id="1250544"/>
    <lineage>
        <taxon>Eukaryota</taxon>
        <taxon>Fungi</taxon>
        <taxon>Dikarya</taxon>
        <taxon>Ascomycota</taxon>
        <taxon>Pezizomycotina</taxon>
        <taxon>Pezizomycetes</taxon>
        <taxon>Pezizales</taxon>
        <taxon>Pyronemataceae</taxon>
        <taxon>Sphaerosporella</taxon>
    </lineage>
</organism>
<evidence type="ECO:0000256" key="1">
    <source>
        <dbReference type="ARBA" id="ARBA00004173"/>
    </source>
</evidence>